<dbReference type="Pfam" id="PF12770">
    <property type="entry name" value="CHAT"/>
    <property type="match status" value="1"/>
</dbReference>
<sequence length="726" mass="76177">MLMPAIDLDADMTAGAVLERLALNGYWLDAAQGAARARIQAVASRMGRPFDEVANRLARNADDCGAAIRRQWGTHVLWYARELRDVLAACSHAPPALPLLDALQLHEPDSQKPIDMGAGAVVMRNGVTLLHGEPVGVSLRVPADALLPPARGPAPIDLVLRGSDPLSPPSAGATPQAPPAGPIKAWPRIEAPEAKAAGEVFEVIVGFGAQAQAQVSGAAIALPFSADVQALDLQVELSAGHGVQATEGWSRTLRVTAGDVATAQVSFKLIGLAPENPQKPFLTMLEVRYVLGGTVCGTASRALAIMPAGHGDQLDPRPLGQPWHALPAAATPLELVADAKVPDLTLDIGKPDRNAASGQYVCRLISPHALATATGPFDMDLGQDAKTFARSVVEEVRQYGSSALLGTALESLGRLVAERLPGEFFQALAELKDRVAPEPVSLLIVSAEPYVPWELAWMDVPLDAARPSYLGAQTLAGRWLRDSASPSGAASAAARPAAHPIARLEVRNMATMAAWYSAESGLRRLPKAEAEVQALSGSYPGVTLKATAEGVRDLLNATLRGKSGPVAVEAVHVAGHGDFDPARPDGAAMFLQDGAPLRSTLFRAARYGGERQPLLFLNACMLGIGGELLGDMAGFPGNSLRGGFGGVLGALWEVDDDVAHDIAIEFWRRALPTASAASGAPAEGEPVGAILRDLRARYAGADGTPISTFLSYVYYGHPRLTLRRAP</sequence>
<dbReference type="AlphaFoldDB" id="A0A0D0LZZ4"/>
<comment type="caution">
    <text evidence="4">The sequence shown here is derived from an EMBL/GenBank/DDBJ whole genome shotgun (WGS) entry which is preliminary data.</text>
</comment>
<organism evidence="4 5">
    <name type="scientific">Variovorax paradoxus</name>
    <dbReference type="NCBI Taxonomy" id="34073"/>
    <lineage>
        <taxon>Bacteria</taxon>
        <taxon>Pseudomonadati</taxon>
        <taxon>Pseudomonadota</taxon>
        <taxon>Betaproteobacteria</taxon>
        <taxon>Burkholderiales</taxon>
        <taxon>Comamonadaceae</taxon>
        <taxon>Variovorax</taxon>
    </lineage>
</organism>
<feature type="domain" description="CHAT" evidence="2">
    <location>
        <begin position="495"/>
        <end position="675"/>
    </location>
</feature>
<dbReference type="InterPro" id="IPR045543">
    <property type="entry name" value="TCAD7"/>
</dbReference>
<evidence type="ECO:0000313" key="5">
    <source>
        <dbReference type="Proteomes" id="UP000032067"/>
    </source>
</evidence>
<dbReference type="EMBL" id="JXQQ01000065">
    <property type="protein sequence ID" value="KIQ25691.1"/>
    <property type="molecule type" value="Genomic_DNA"/>
</dbReference>
<evidence type="ECO:0000313" key="4">
    <source>
        <dbReference type="EMBL" id="KIQ25691.1"/>
    </source>
</evidence>
<proteinExistence type="predicted"/>
<dbReference type="OrthoDB" id="4230780at2"/>
<name>A0A0D0LZZ4_VARPD</name>
<dbReference type="Proteomes" id="UP000032067">
    <property type="component" value="Unassembled WGS sequence"/>
</dbReference>
<dbReference type="RefSeq" id="WP_042581206.1">
    <property type="nucleotide sequence ID" value="NZ_JXQQ01000065.1"/>
</dbReference>
<dbReference type="InterPro" id="IPR024983">
    <property type="entry name" value="CHAT_dom"/>
</dbReference>
<evidence type="ECO:0000259" key="2">
    <source>
        <dbReference type="Pfam" id="PF12770"/>
    </source>
</evidence>
<protein>
    <submittedName>
        <fullName evidence="4">Uncharacterized protein</fullName>
    </submittedName>
</protein>
<dbReference type="Pfam" id="PF19973">
    <property type="entry name" value="TCAD7"/>
    <property type="match status" value="1"/>
</dbReference>
<gene>
    <name evidence="4" type="ORF">RT97_23280</name>
</gene>
<feature type="region of interest" description="Disordered" evidence="1">
    <location>
        <begin position="162"/>
        <end position="181"/>
    </location>
</feature>
<reference evidence="4 5" key="1">
    <citation type="submission" date="2014-12" db="EMBL/GenBank/DDBJ databases">
        <title>16Stimator: statistical estimation of ribosomal gene copy numbers from draft genome assemblies.</title>
        <authorList>
            <person name="Perisin M.A."/>
            <person name="Vetter M."/>
            <person name="Gilbert J.A."/>
            <person name="Bergelson J."/>
        </authorList>
    </citation>
    <scope>NUCLEOTIDE SEQUENCE [LARGE SCALE GENOMIC DNA]</scope>
    <source>
        <strain evidence="4 5">MEDvA23</strain>
    </source>
</reference>
<evidence type="ECO:0000256" key="1">
    <source>
        <dbReference type="SAM" id="MobiDB-lite"/>
    </source>
</evidence>
<feature type="domain" description="Ternary complex associated" evidence="3">
    <location>
        <begin position="1"/>
        <end position="137"/>
    </location>
</feature>
<evidence type="ECO:0000259" key="3">
    <source>
        <dbReference type="Pfam" id="PF19973"/>
    </source>
</evidence>
<accession>A0A0D0LZZ4</accession>